<organism evidence="3 4">
    <name type="scientific">Klebsormidium nitens</name>
    <name type="common">Green alga</name>
    <name type="synonym">Ulothrix nitens</name>
    <dbReference type="NCBI Taxonomy" id="105231"/>
    <lineage>
        <taxon>Eukaryota</taxon>
        <taxon>Viridiplantae</taxon>
        <taxon>Streptophyta</taxon>
        <taxon>Klebsormidiophyceae</taxon>
        <taxon>Klebsormidiales</taxon>
        <taxon>Klebsormidiaceae</taxon>
        <taxon>Klebsormidium</taxon>
    </lineage>
</organism>
<dbReference type="FunFam" id="2.40.100.10:FF:000037">
    <property type="entry name" value="Peptidyl-prolyl cis-trans isomerase"/>
    <property type="match status" value="1"/>
</dbReference>
<dbReference type="PANTHER" id="PTHR47875:SF1">
    <property type="entry name" value="PEPTIDYL-PROLYL CIS-TRANS ISOMERASE CYP28, CHLOROPLASTIC"/>
    <property type="match status" value="1"/>
</dbReference>
<dbReference type="PRINTS" id="PR00153">
    <property type="entry name" value="CSAPPISMRASE"/>
</dbReference>
<dbReference type="OMA" id="DPNYRNV"/>
<keyword evidence="3" id="KW-0413">Isomerase</keyword>
<dbReference type="Gene3D" id="2.40.100.10">
    <property type="entry name" value="Cyclophilin-like"/>
    <property type="match status" value="1"/>
</dbReference>
<proteinExistence type="predicted"/>
<feature type="region of interest" description="Disordered" evidence="1">
    <location>
        <begin position="107"/>
        <end position="174"/>
    </location>
</feature>
<reference evidence="3 4" key="1">
    <citation type="journal article" date="2014" name="Nat. Commun.">
        <title>Klebsormidium flaccidum genome reveals primary factors for plant terrestrial adaptation.</title>
        <authorList>
            <person name="Hori K."/>
            <person name="Maruyama F."/>
            <person name="Fujisawa T."/>
            <person name="Togashi T."/>
            <person name="Yamamoto N."/>
            <person name="Seo M."/>
            <person name="Sato S."/>
            <person name="Yamada T."/>
            <person name="Mori H."/>
            <person name="Tajima N."/>
            <person name="Moriyama T."/>
            <person name="Ikeuchi M."/>
            <person name="Watanabe M."/>
            <person name="Wada H."/>
            <person name="Kobayashi K."/>
            <person name="Saito M."/>
            <person name="Masuda T."/>
            <person name="Sasaki-Sekimoto Y."/>
            <person name="Mashiguchi K."/>
            <person name="Awai K."/>
            <person name="Shimojima M."/>
            <person name="Masuda S."/>
            <person name="Iwai M."/>
            <person name="Nobusawa T."/>
            <person name="Narise T."/>
            <person name="Kondo S."/>
            <person name="Saito H."/>
            <person name="Sato R."/>
            <person name="Murakawa M."/>
            <person name="Ihara Y."/>
            <person name="Oshima-Yamada Y."/>
            <person name="Ohtaka K."/>
            <person name="Satoh M."/>
            <person name="Sonobe K."/>
            <person name="Ishii M."/>
            <person name="Ohtani R."/>
            <person name="Kanamori-Sato M."/>
            <person name="Honoki R."/>
            <person name="Miyazaki D."/>
            <person name="Mochizuki H."/>
            <person name="Umetsu J."/>
            <person name="Higashi K."/>
            <person name="Shibata D."/>
            <person name="Kamiya Y."/>
            <person name="Sato N."/>
            <person name="Nakamura Y."/>
            <person name="Tabata S."/>
            <person name="Ida S."/>
            <person name="Kurokawa K."/>
            <person name="Ohta H."/>
        </authorList>
    </citation>
    <scope>NUCLEOTIDE SEQUENCE [LARGE SCALE GENOMIC DNA]</scope>
    <source>
        <strain evidence="3 4">NIES-2285</strain>
    </source>
</reference>
<evidence type="ECO:0000259" key="2">
    <source>
        <dbReference type="PROSITE" id="PS50072"/>
    </source>
</evidence>
<dbReference type="InterPro" id="IPR044178">
    <property type="entry name" value="CYP28-like"/>
</dbReference>
<dbReference type="OrthoDB" id="193499at2759"/>
<evidence type="ECO:0000313" key="4">
    <source>
        <dbReference type="Proteomes" id="UP000054558"/>
    </source>
</evidence>
<sequence>MAALARASNGCSTLALAAPLELQIPQCSERAFVSGGHFRRRRNPARNVQARIHMQGGLSRDAQGANGRKPILSSEETLEPQLEKQHPSRRDLLLLTGALSVAITQPARAEDDAAPPSEAPSAAPPAESQNAPPPPDTQASIETPPAKPAETPPLAESGAAKEKQAPKPPGPNTTITARAYLDVMVCPGGTSRSDRTLGDSNNICTAESGGEMLGRIVIGLYGKQVPRTVANFIAMVTGASGSTYKGTIFHKIIEGQYIQAGKQGSRSEGHVLAPSALEKNGESVKPSAFALPHTRPGTVSLCLGVNDDEEDRKLSEEYRNVEFLITTGPGPASSLDGSNIVFGTVLEGMDVVSRIAAVPSYQPNIRIKQFNELAEFLGDERAETARKFWDRPLQNVVIAGCGIIQPKPSPLPNGQP</sequence>
<feature type="compositionally biased region" description="Low complexity" evidence="1">
    <location>
        <begin position="114"/>
        <end position="130"/>
    </location>
</feature>
<dbReference type="STRING" id="105231.A0A1Y1HWX6"/>
<accession>A0A1Y1HWX6</accession>
<dbReference type="CDD" id="cd00317">
    <property type="entry name" value="cyclophilin"/>
    <property type="match status" value="1"/>
</dbReference>
<keyword evidence="4" id="KW-1185">Reference proteome</keyword>
<protein>
    <submittedName>
        <fullName evidence="3">Cyclophilin-like peptidyl-prolyl cis-trans isomerase family protein</fullName>
    </submittedName>
</protein>
<dbReference type="Proteomes" id="UP000054558">
    <property type="component" value="Unassembled WGS sequence"/>
</dbReference>
<dbReference type="Pfam" id="PF00160">
    <property type="entry name" value="Pro_isomerase"/>
    <property type="match status" value="1"/>
</dbReference>
<evidence type="ECO:0000256" key="1">
    <source>
        <dbReference type="SAM" id="MobiDB-lite"/>
    </source>
</evidence>
<gene>
    <name evidence="3" type="ORF">KFL_001060150</name>
</gene>
<dbReference type="PANTHER" id="PTHR47875">
    <property type="entry name" value="PEPTIDYL-PROLYL CIS-TRANS ISOMERASE CYP28, CHLOROPLASTIC"/>
    <property type="match status" value="1"/>
</dbReference>
<dbReference type="InterPro" id="IPR029000">
    <property type="entry name" value="Cyclophilin-like_dom_sf"/>
</dbReference>
<dbReference type="PROSITE" id="PS50072">
    <property type="entry name" value="CSA_PPIASE_2"/>
    <property type="match status" value="1"/>
</dbReference>
<dbReference type="InterPro" id="IPR002130">
    <property type="entry name" value="Cyclophilin-type_PPIase_dom"/>
</dbReference>
<dbReference type="GO" id="GO:0003755">
    <property type="term" value="F:peptidyl-prolyl cis-trans isomerase activity"/>
    <property type="evidence" value="ECO:0007669"/>
    <property type="project" value="InterPro"/>
</dbReference>
<evidence type="ECO:0000313" key="3">
    <source>
        <dbReference type="EMBL" id="GAQ82282.1"/>
    </source>
</evidence>
<dbReference type="EMBL" id="DF237055">
    <property type="protein sequence ID" value="GAQ82282.1"/>
    <property type="molecule type" value="Genomic_DNA"/>
</dbReference>
<dbReference type="SUPFAM" id="SSF50891">
    <property type="entry name" value="Cyclophilin-like"/>
    <property type="match status" value="1"/>
</dbReference>
<feature type="domain" description="PPIase cyclophilin-type" evidence="2">
    <location>
        <begin position="203"/>
        <end position="403"/>
    </location>
</feature>
<name>A0A1Y1HWX6_KLENI</name>
<dbReference type="AlphaFoldDB" id="A0A1Y1HWX6"/>